<proteinExistence type="predicted"/>
<reference evidence="3" key="1">
    <citation type="journal article" date="2014" name="Nat. Commun.">
        <title>The emerging biofuel crop Camelina sativa retains a highly undifferentiated hexaploid genome structure.</title>
        <authorList>
            <person name="Kagale S."/>
            <person name="Koh C."/>
            <person name="Nixon J."/>
            <person name="Bollina V."/>
            <person name="Clarke W.E."/>
            <person name="Tuteja R."/>
            <person name="Spillane C."/>
            <person name="Robinson S.J."/>
            <person name="Links M.G."/>
            <person name="Clarke C."/>
            <person name="Higgins E.E."/>
            <person name="Huebert T."/>
            <person name="Sharpe A.G."/>
            <person name="Parkin I.A."/>
        </authorList>
    </citation>
    <scope>NUCLEOTIDE SEQUENCE [LARGE SCALE GENOMIC DNA]</scope>
    <source>
        <strain evidence="3">cv. DH55</strain>
    </source>
</reference>
<dbReference type="Proteomes" id="UP000694864">
    <property type="component" value="Chromosome 18"/>
</dbReference>
<protein>
    <submittedName>
        <fullName evidence="4">Uncharacterized protein LOC109130479</fullName>
    </submittedName>
</protein>
<organism evidence="3 4">
    <name type="scientific">Camelina sativa</name>
    <name type="common">False flax</name>
    <name type="synonym">Myagrum sativum</name>
    <dbReference type="NCBI Taxonomy" id="90675"/>
    <lineage>
        <taxon>Eukaryota</taxon>
        <taxon>Viridiplantae</taxon>
        <taxon>Streptophyta</taxon>
        <taxon>Embryophyta</taxon>
        <taxon>Tracheophyta</taxon>
        <taxon>Spermatophyta</taxon>
        <taxon>Magnoliopsida</taxon>
        <taxon>eudicotyledons</taxon>
        <taxon>Gunneridae</taxon>
        <taxon>Pentapetalae</taxon>
        <taxon>rosids</taxon>
        <taxon>malvids</taxon>
        <taxon>Brassicales</taxon>
        <taxon>Brassicaceae</taxon>
        <taxon>Camelineae</taxon>
        <taxon>Camelina</taxon>
    </lineage>
</organism>
<dbReference type="PANTHER" id="PTHR11439">
    <property type="entry name" value="GAG-POL-RELATED RETROTRANSPOSON"/>
    <property type="match status" value="1"/>
</dbReference>
<feature type="region of interest" description="Disordered" evidence="1">
    <location>
        <begin position="1"/>
        <end position="20"/>
    </location>
</feature>
<gene>
    <name evidence="4" type="primary">LOC109130479</name>
</gene>
<evidence type="ECO:0000313" key="3">
    <source>
        <dbReference type="Proteomes" id="UP000694864"/>
    </source>
</evidence>
<dbReference type="CDD" id="cd09272">
    <property type="entry name" value="RNase_HI_RT_Ty1"/>
    <property type="match status" value="1"/>
</dbReference>
<evidence type="ECO:0000256" key="1">
    <source>
        <dbReference type="SAM" id="MobiDB-lite"/>
    </source>
</evidence>
<accession>A0ABM1R9B5</accession>
<keyword evidence="3" id="KW-1185">Reference proteome</keyword>
<name>A0ABM1R9B5_CAMSA</name>
<dbReference type="GeneID" id="109130479"/>
<reference evidence="4" key="2">
    <citation type="submission" date="2025-08" db="UniProtKB">
        <authorList>
            <consortium name="RefSeq"/>
        </authorList>
    </citation>
    <scope>IDENTIFICATION</scope>
    <source>
        <tissue evidence="4">Leaf</tissue>
    </source>
</reference>
<evidence type="ECO:0000313" key="4">
    <source>
        <dbReference type="RefSeq" id="XP_019095603.1"/>
    </source>
</evidence>
<evidence type="ECO:0000259" key="2">
    <source>
        <dbReference type="Pfam" id="PF07727"/>
    </source>
</evidence>
<dbReference type="InterPro" id="IPR013103">
    <property type="entry name" value="RVT_2"/>
</dbReference>
<dbReference type="Pfam" id="PF07727">
    <property type="entry name" value="RVT_2"/>
    <property type="match status" value="1"/>
</dbReference>
<dbReference type="InterPro" id="IPR043502">
    <property type="entry name" value="DNA/RNA_pol_sf"/>
</dbReference>
<dbReference type="RefSeq" id="XP_019095603.1">
    <property type="nucleotide sequence ID" value="XM_019240058.1"/>
</dbReference>
<feature type="domain" description="Reverse transcriptase Ty1/copia-type" evidence="2">
    <location>
        <begin position="20"/>
        <end position="117"/>
    </location>
</feature>
<sequence length="335" mass="37519">MTLPPGYTAKPGEKLSPNHKAHTDHTLFVKNHKGKYIVVLVYVDDIIITSNDEADVTQLKSDLRSSFKLRDLEPLRYFLGLEIARSSKGISICQRKYTLELLEETGLLAFQASTLPMDPYVSLVQDSKEPLLDDPKQYRRLVGRMMYLTITIPDITYAVNRSIGLGLFYSATADLTLTAFTDVDWGSCKDSRRSTTGFCMFLGTSLISWKSKKQSTVSMSSAESEYRAMGVGVKEIQWLVNLLTELQVPQAKAVAFFCDNTAAIQIANNDVFHERTKHLEMDCHKVREAVSNGLVKTLHVKTDQQLADVLIKVVQPGQFHSLIGKMGLNSIYMPS</sequence>
<dbReference type="PANTHER" id="PTHR11439:SF498">
    <property type="entry name" value="DNAK FAMILY PROTEIN"/>
    <property type="match status" value="1"/>
</dbReference>
<dbReference type="SUPFAM" id="SSF56672">
    <property type="entry name" value="DNA/RNA polymerases"/>
    <property type="match status" value="1"/>
</dbReference>